<keyword evidence="2" id="KW-1185">Reference proteome</keyword>
<sequence>MAAASICAGGEDTIRRPSSVSHVNYLIMCICCRPSQAQPLNKRWTLIGTERIPRMEDRDRLPYVNALISGGLSMAIPSHTVDYALIPTFNDK</sequence>
<accession>A0A165DVT6</accession>
<proteinExistence type="predicted"/>
<dbReference type="InParanoid" id="A0A165DVT6"/>
<gene>
    <name evidence="1" type="ORF">LAESUDRAFT_212621</name>
</gene>
<name>A0A165DVT6_9APHY</name>
<evidence type="ECO:0008006" key="3">
    <source>
        <dbReference type="Google" id="ProtNLM"/>
    </source>
</evidence>
<dbReference type="AlphaFoldDB" id="A0A165DVT6"/>
<dbReference type="RefSeq" id="XP_040763471.1">
    <property type="nucleotide sequence ID" value="XM_040901604.1"/>
</dbReference>
<evidence type="ECO:0000313" key="2">
    <source>
        <dbReference type="Proteomes" id="UP000076871"/>
    </source>
</evidence>
<dbReference type="Proteomes" id="UP000076871">
    <property type="component" value="Unassembled WGS sequence"/>
</dbReference>
<evidence type="ECO:0000313" key="1">
    <source>
        <dbReference type="EMBL" id="KZT05731.1"/>
    </source>
</evidence>
<dbReference type="EMBL" id="KV427628">
    <property type="protein sequence ID" value="KZT05731.1"/>
    <property type="molecule type" value="Genomic_DNA"/>
</dbReference>
<protein>
    <recommendedName>
        <fullName evidence="3">Cytochrome P450</fullName>
    </recommendedName>
</protein>
<reference evidence="1 2" key="1">
    <citation type="journal article" date="2016" name="Mol. Biol. Evol.">
        <title>Comparative Genomics of Early-Diverging Mushroom-Forming Fungi Provides Insights into the Origins of Lignocellulose Decay Capabilities.</title>
        <authorList>
            <person name="Nagy L.G."/>
            <person name="Riley R."/>
            <person name="Tritt A."/>
            <person name="Adam C."/>
            <person name="Daum C."/>
            <person name="Floudas D."/>
            <person name="Sun H."/>
            <person name="Yadav J.S."/>
            <person name="Pangilinan J."/>
            <person name="Larsson K.H."/>
            <person name="Matsuura K."/>
            <person name="Barry K."/>
            <person name="Labutti K."/>
            <person name="Kuo R."/>
            <person name="Ohm R.A."/>
            <person name="Bhattacharya S.S."/>
            <person name="Shirouzu T."/>
            <person name="Yoshinaga Y."/>
            <person name="Martin F.M."/>
            <person name="Grigoriev I.V."/>
            <person name="Hibbett D.S."/>
        </authorList>
    </citation>
    <scope>NUCLEOTIDE SEQUENCE [LARGE SCALE GENOMIC DNA]</scope>
    <source>
        <strain evidence="1 2">93-53</strain>
    </source>
</reference>
<dbReference type="GeneID" id="63818636"/>
<dbReference type="OrthoDB" id="2789670at2759"/>
<organism evidence="1 2">
    <name type="scientific">Laetiporus sulphureus 93-53</name>
    <dbReference type="NCBI Taxonomy" id="1314785"/>
    <lineage>
        <taxon>Eukaryota</taxon>
        <taxon>Fungi</taxon>
        <taxon>Dikarya</taxon>
        <taxon>Basidiomycota</taxon>
        <taxon>Agaricomycotina</taxon>
        <taxon>Agaricomycetes</taxon>
        <taxon>Polyporales</taxon>
        <taxon>Laetiporus</taxon>
    </lineage>
</organism>